<comment type="caution">
    <text evidence="1">The sequence shown here is derived from an EMBL/GenBank/DDBJ whole genome shotgun (WGS) entry which is preliminary data.</text>
</comment>
<accession>A0AAJ0H445</accession>
<sequence>MRTMYLSVPDALNFDIRPNANAPSVQKKQRPGAVSYTISDELQEERDEIRAANHHTAFVLRILAVAKVRLEELVTYNDWGPTWEFSRDSVPGYLDGLDFSRLTRLDVCLRDGSEAPGGADWSAVLCPLLAESPALIELYLRFTGRHNEHPTVSGIWELSFPRLTVLSVEQLKLPRTKFRSFLRRHIHLRELTLLFVREIDGMWYSIFKTIREHPELEDLEIWHLDKWELDCPVRTFCQPELSDEVTLELYDYLHGEGGWTTSLSQLWGDS</sequence>
<organism evidence="1 2">
    <name type="scientific">Chaetomium strumarium</name>
    <dbReference type="NCBI Taxonomy" id="1170767"/>
    <lineage>
        <taxon>Eukaryota</taxon>
        <taxon>Fungi</taxon>
        <taxon>Dikarya</taxon>
        <taxon>Ascomycota</taxon>
        <taxon>Pezizomycotina</taxon>
        <taxon>Sordariomycetes</taxon>
        <taxon>Sordariomycetidae</taxon>
        <taxon>Sordariales</taxon>
        <taxon>Chaetomiaceae</taxon>
        <taxon>Chaetomium</taxon>
    </lineage>
</organism>
<dbReference type="Proteomes" id="UP001273166">
    <property type="component" value="Unassembled WGS sequence"/>
</dbReference>
<dbReference type="RefSeq" id="XP_062727253.1">
    <property type="nucleotide sequence ID" value="XM_062871300.1"/>
</dbReference>
<evidence type="ECO:0000313" key="1">
    <source>
        <dbReference type="EMBL" id="KAK3311473.1"/>
    </source>
</evidence>
<dbReference type="GeneID" id="87890129"/>
<reference evidence="1" key="2">
    <citation type="submission" date="2023-06" db="EMBL/GenBank/DDBJ databases">
        <authorList>
            <consortium name="Lawrence Berkeley National Laboratory"/>
            <person name="Mondo S.J."/>
            <person name="Hensen N."/>
            <person name="Bonometti L."/>
            <person name="Westerberg I."/>
            <person name="Brannstrom I.O."/>
            <person name="Guillou S."/>
            <person name="Cros-Aarteil S."/>
            <person name="Calhoun S."/>
            <person name="Haridas S."/>
            <person name="Kuo A."/>
            <person name="Pangilinan J."/>
            <person name="Riley R."/>
            <person name="Labutti K."/>
            <person name="Andreopoulos B."/>
            <person name="Lipzen A."/>
            <person name="Chen C."/>
            <person name="Yanf M."/>
            <person name="Daum C."/>
            <person name="Ng V."/>
            <person name="Clum A."/>
            <person name="Steindorff A."/>
            <person name="Ohm R."/>
            <person name="Martin F."/>
            <person name="Silar P."/>
            <person name="Natvig D."/>
            <person name="Lalanne C."/>
            <person name="Gautier V."/>
            <person name="Ament-Velasquez S.L."/>
            <person name="Kruys A."/>
            <person name="Hutchinson M.I."/>
            <person name="Powell A.J."/>
            <person name="Barry K."/>
            <person name="Miller A.N."/>
            <person name="Grigoriev I.V."/>
            <person name="Debuchy R."/>
            <person name="Gladieux P."/>
            <person name="Thoren M.H."/>
            <person name="Johannesson H."/>
        </authorList>
    </citation>
    <scope>NUCLEOTIDE SEQUENCE</scope>
    <source>
        <strain evidence="1">CBS 333.67</strain>
    </source>
</reference>
<proteinExistence type="predicted"/>
<dbReference type="AlphaFoldDB" id="A0AAJ0H445"/>
<dbReference type="EMBL" id="JAUDZG010000001">
    <property type="protein sequence ID" value="KAK3311473.1"/>
    <property type="molecule type" value="Genomic_DNA"/>
</dbReference>
<name>A0AAJ0H445_9PEZI</name>
<gene>
    <name evidence="1" type="ORF">B0T15DRAFT_76656</name>
</gene>
<reference evidence="1" key="1">
    <citation type="journal article" date="2023" name="Mol. Phylogenet. Evol.">
        <title>Genome-scale phylogeny and comparative genomics of the fungal order Sordariales.</title>
        <authorList>
            <person name="Hensen N."/>
            <person name="Bonometti L."/>
            <person name="Westerberg I."/>
            <person name="Brannstrom I.O."/>
            <person name="Guillou S."/>
            <person name="Cros-Aarteil S."/>
            <person name="Calhoun S."/>
            <person name="Haridas S."/>
            <person name="Kuo A."/>
            <person name="Mondo S."/>
            <person name="Pangilinan J."/>
            <person name="Riley R."/>
            <person name="LaButti K."/>
            <person name="Andreopoulos B."/>
            <person name="Lipzen A."/>
            <person name="Chen C."/>
            <person name="Yan M."/>
            <person name="Daum C."/>
            <person name="Ng V."/>
            <person name="Clum A."/>
            <person name="Steindorff A."/>
            <person name="Ohm R.A."/>
            <person name="Martin F."/>
            <person name="Silar P."/>
            <person name="Natvig D.O."/>
            <person name="Lalanne C."/>
            <person name="Gautier V."/>
            <person name="Ament-Velasquez S.L."/>
            <person name="Kruys A."/>
            <person name="Hutchinson M.I."/>
            <person name="Powell A.J."/>
            <person name="Barry K."/>
            <person name="Miller A.N."/>
            <person name="Grigoriev I.V."/>
            <person name="Debuchy R."/>
            <person name="Gladieux P."/>
            <person name="Hiltunen Thoren M."/>
            <person name="Johannesson H."/>
        </authorList>
    </citation>
    <scope>NUCLEOTIDE SEQUENCE</scope>
    <source>
        <strain evidence="1">CBS 333.67</strain>
    </source>
</reference>
<evidence type="ECO:0000313" key="2">
    <source>
        <dbReference type="Proteomes" id="UP001273166"/>
    </source>
</evidence>
<keyword evidence="2" id="KW-1185">Reference proteome</keyword>
<protein>
    <submittedName>
        <fullName evidence="1">Uncharacterized protein</fullName>
    </submittedName>
</protein>